<reference evidence="2" key="1">
    <citation type="submission" date="2021-04" db="EMBL/GenBank/DDBJ databases">
        <title>Luteolibacter sp. 32A isolated from the skin of an Anderson's salamander (Ambystoma andersonii).</title>
        <authorList>
            <person name="Spergser J."/>
            <person name="Busse H.-J."/>
        </authorList>
    </citation>
    <scope>NUCLEOTIDE SEQUENCE</scope>
    <source>
        <strain evidence="2">32A</strain>
    </source>
</reference>
<dbReference type="PANTHER" id="PTHR22916:SF3">
    <property type="entry name" value="UDP-GLCNAC:BETAGAL BETA-1,3-N-ACETYLGLUCOSAMINYLTRANSFERASE-LIKE PROTEIN 1"/>
    <property type="match status" value="1"/>
</dbReference>
<dbReference type="SUPFAM" id="SSF53448">
    <property type="entry name" value="Nucleotide-diphospho-sugar transferases"/>
    <property type="match status" value="2"/>
</dbReference>
<dbReference type="Gene3D" id="3.90.550.10">
    <property type="entry name" value="Spore Coat Polysaccharide Biosynthesis Protein SpsA, Chain A"/>
    <property type="match status" value="2"/>
</dbReference>
<protein>
    <submittedName>
        <fullName evidence="2">Glycosyltransferase</fullName>
        <ecNumber evidence="2">2.4.-.-</ecNumber>
    </submittedName>
</protein>
<dbReference type="Proteomes" id="UP000676169">
    <property type="component" value="Chromosome"/>
</dbReference>
<dbReference type="AlphaFoldDB" id="A0A975J327"/>
<keyword evidence="3" id="KW-1185">Reference proteome</keyword>
<organism evidence="2 3">
    <name type="scientific">Luteolibacter ambystomatis</name>
    <dbReference type="NCBI Taxonomy" id="2824561"/>
    <lineage>
        <taxon>Bacteria</taxon>
        <taxon>Pseudomonadati</taxon>
        <taxon>Verrucomicrobiota</taxon>
        <taxon>Verrucomicrobiia</taxon>
        <taxon>Verrucomicrobiales</taxon>
        <taxon>Verrucomicrobiaceae</taxon>
        <taxon>Luteolibacter</taxon>
    </lineage>
</organism>
<dbReference type="PANTHER" id="PTHR22916">
    <property type="entry name" value="GLYCOSYLTRANSFERASE"/>
    <property type="match status" value="1"/>
</dbReference>
<dbReference type="Pfam" id="PF00535">
    <property type="entry name" value="Glycos_transf_2"/>
    <property type="match status" value="2"/>
</dbReference>
<dbReference type="InterPro" id="IPR029044">
    <property type="entry name" value="Nucleotide-diphossugar_trans"/>
</dbReference>
<dbReference type="EC" id="2.4.-.-" evidence="2"/>
<accession>A0A975J327</accession>
<dbReference type="EMBL" id="CP073100">
    <property type="protein sequence ID" value="QUE53103.1"/>
    <property type="molecule type" value="Genomic_DNA"/>
</dbReference>
<sequence>MMSTPAYDFRHWDGRPPKVSCLCPTYGRPHLIGEAIGSFLRQDYPGEKELIVLNDHPEMPLSGEWPGVTLVNLTERCGSLGGKRNQLAALATGDVFLPWDDDDICLPHRISVTIARMRNRHYFKPTDLWWWTGHGAEFHQGAMAHAMAGYSRTLFDACGGYPLIDAGEDQGFDHCVKRLGLWDSAALDRDEAFYIYRMNHVRTYHVSGYGYGRGWDECAAHVAETVQPGMKAITAEWSLPYDRIIAAHIAEERAPLTPRPGEPLLSVCVSVKNRSRVPHAGGSLDLFPRCVASLARVAETLGPIELVVADFGSDDHPLGQWIGEAGRGLHIRLIHADGPFSRGRGLNLAASHASSESLFLCDADLLVTPAAIEEGLRALAKGAASFPVIRHLAADGSMAAAGVDGYGIAFVTRGLFRAAGGVPEFHSWGGEDNLFHQRVSSLAPVRREATDAILHQWHPEEVRDCYYMNRRRSDYEQSARDPNAPLDIPAAVSALPETTRVLHAVHPHWSGFIHLLRDGRFLRAGHDGGMYEECGTGLTLKWDHWPPETFQRANDAAPFTVREIRLW</sequence>
<keyword evidence="2" id="KW-0808">Transferase</keyword>
<keyword evidence="2" id="KW-0328">Glycosyltransferase</keyword>
<feature type="domain" description="Glycosyltransferase 2-like" evidence="1">
    <location>
        <begin position="266"/>
        <end position="385"/>
    </location>
</feature>
<evidence type="ECO:0000313" key="3">
    <source>
        <dbReference type="Proteomes" id="UP000676169"/>
    </source>
</evidence>
<dbReference type="RefSeq" id="WP_211634447.1">
    <property type="nucleotide sequence ID" value="NZ_CP073100.1"/>
</dbReference>
<dbReference type="GO" id="GO:0016758">
    <property type="term" value="F:hexosyltransferase activity"/>
    <property type="evidence" value="ECO:0007669"/>
    <property type="project" value="UniProtKB-ARBA"/>
</dbReference>
<dbReference type="KEGG" id="lamb:KBB96_09445"/>
<evidence type="ECO:0000259" key="1">
    <source>
        <dbReference type="Pfam" id="PF00535"/>
    </source>
</evidence>
<name>A0A975J327_9BACT</name>
<feature type="domain" description="Glycosyltransferase 2-like" evidence="1">
    <location>
        <begin position="21"/>
        <end position="119"/>
    </location>
</feature>
<dbReference type="CDD" id="cd00761">
    <property type="entry name" value="Glyco_tranf_GTA_type"/>
    <property type="match status" value="1"/>
</dbReference>
<proteinExistence type="predicted"/>
<evidence type="ECO:0000313" key="2">
    <source>
        <dbReference type="EMBL" id="QUE53103.1"/>
    </source>
</evidence>
<dbReference type="InterPro" id="IPR001173">
    <property type="entry name" value="Glyco_trans_2-like"/>
</dbReference>
<gene>
    <name evidence="2" type="ORF">KBB96_09445</name>
</gene>